<keyword evidence="2" id="KW-1185">Reference proteome</keyword>
<name>A0ABP1QLA8_9HEXA</name>
<organism evidence="1 2">
    <name type="scientific">Orchesella dallaii</name>
    <dbReference type="NCBI Taxonomy" id="48710"/>
    <lineage>
        <taxon>Eukaryota</taxon>
        <taxon>Metazoa</taxon>
        <taxon>Ecdysozoa</taxon>
        <taxon>Arthropoda</taxon>
        <taxon>Hexapoda</taxon>
        <taxon>Collembola</taxon>
        <taxon>Entomobryomorpha</taxon>
        <taxon>Entomobryoidea</taxon>
        <taxon>Orchesellidae</taxon>
        <taxon>Orchesellinae</taxon>
        <taxon>Orchesella</taxon>
    </lineage>
</organism>
<dbReference type="EMBL" id="CAXLJM020000038">
    <property type="protein sequence ID" value="CAL8107183.1"/>
    <property type="molecule type" value="Genomic_DNA"/>
</dbReference>
<protein>
    <submittedName>
        <fullName evidence="1">Uncharacterized protein</fullName>
    </submittedName>
</protein>
<evidence type="ECO:0000313" key="2">
    <source>
        <dbReference type="Proteomes" id="UP001642540"/>
    </source>
</evidence>
<gene>
    <name evidence="1" type="ORF">ODALV1_LOCUS12596</name>
</gene>
<comment type="caution">
    <text evidence="1">The sequence shown here is derived from an EMBL/GenBank/DDBJ whole genome shotgun (WGS) entry which is preliminary data.</text>
</comment>
<reference evidence="1 2" key="1">
    <citation type="submission" date="2024-08" db="EMBL/GenBank/DDBJ databases">
        <authorList>
            <person name="Cucini C."/>
            <person name="Frati F."/>
        </authorList>
    </citation>
    <scope>NUCLEOTIDE SEQUENCE [LARGE SCALE GENOMIC DNA]</scope>
</reference>
<sequence>MIICSQRFCIIIFQFGIGLEFGSTHYTLHKPFFQDLEKLYLPYSEKITLQELYVVATTYLDITYACRIVSCLRIKATFYRRDDEMLTQVCIAYCQSDQTSQTIMKVVELREKQQSTRKCFCGESHRESMK</sequence>
<evidence type="ECO:0000313" key="1">
    <source>
        <dbReference type="EMBL" id="CAL8107183.1"/>
    </source>
</evidence>
<accession>A0ABP1QLA8</accession>
<dbReference type="Proteomes" id="UP001642540">
    <property type="component" value="Unassembled WGS sequence"/>
</dbReference>
<proteinExistence type="predicted"/>